<sequence>MLGFHDSTRAIDERNEARMNFRTKPRIKAAIQQAAALSGVDDSVFTMNAAYQAALATIAAHERTMLQPVDHDAFFAALDAPAAPTDTLRAAFRRHGKTVVSQ</sequence>
<evidence type="ECO:0000256" key="2">
    <source>
        <dbReference type="ARBA" id="ARBA00049988"/>
    </source>
</evidence>
<dbReference type="Proteomes" id="UP000002361">
    <property type="component" value="Plasmid pRCB133"/>
</dbReference>
<proteinExistence type="inferred from homology"/>
<gene>
    <name evidence="3" type="ordered locus">RCAP_rcp00141</name>
</gene>
<keyword evidence="3" id="KW-0614">Plasmid</keyword>
<dbReference type="OrthoDB" id="7569726at2"/>
<keyword evidence="1" id="KW-1277">Toxin-antitoxin system</keyword>
<dbReference type="PANTHER" id="PTHR35401">
    <property type="entry name" value="COPG FAMILY HELIX-TURN-HELIX PROTEIN-RELATED-RELATED"/>
    <property type="match status" value="1"/>
</dbReference>
<organism evidence="3 4">
    <name type="scientific">Rhodobacter capsulatus (strain ATCC BAA-309 / NBRC 16581 / SB1003)</name>
    <dbReference type="NCBI Taxonomy" id="272942"/>
    <lineage>
        <taxon>Bacteria</taxon>
        <taxon>Pseudomonadati</taxon>
        <taxon>Pseudomonadota</taxon>
        <taxon>Alphaproteobacteria</taxon>
        <taxon>Rhodobacterales</taxon>
        <taxon>Rhodobacter group</taxon>
        <taxon>Rhodobacter</taxon>
    </lineage>
</organism>
<dbReference type="HOGENOM" id="CLU_152494_3_4_5"/>
<dbReference type="Pfam" id="PF08681">
    <property type="entry name" value="TacA1"/>
    <property type="match status" value="1"/>
</dbReference>
<dbReference type="Gene3D" id="1.20.5.780">
    <property type="entry name" value="Single helix bin"/>
    <property type="match status" value="1"/>
</dbReference>
<dbReference type="SUPFAM" id="SSF47598">
    <property type="entry name" value="Ribbon-helix-helix"/>
    <property type="match status" value="1"/>
</dbReference>
<dbReference type="RefSeq" id="WP_013069365.1">
    <property type="nucleotide sequence ID" value="NC_014035.1"/>
</dbReference>
<reference key="1">
    <citation type="submission" date="2008-12" db="EMBL/GenBank/DDBJ databases">
        <title>Complete genome sequence of Rhodobacter capsulatus SB1003.</title>
        <authorList>
            <person name="Strnad H."/>
            <person name="Lapidus A."/>
            <person name="Vlcek C."/>
            <person name="Ulbrich P."/>
            <person name="Paces J."/>
            <person name="Maltsev N."/>
            <person name="Kumar V."/>
            <person name="Kogan Y."/>
            <person name="Milgram A."/>
            <person name="Rebrekov D."/>
            <person name="Mazur M."/>
            <person name="Cox R."/>
            <person name="Kyrpides N."/>
            <person name="Kolar M."/>
            <person name="Sachova J."/>
            <person name="Ridl J."/>
            <person name="Ivanova N."/>
            <person name="Kapatral V."/>
            <person name="Los T."/>
            <person name="Lykidis A."/>
            <person name="Mikhailova N."/>
            <person name="Reznik G."/>
            <person name="Vasieva O."/>
            <person name="Fonstein M."/>
            <person name="Paces V."/>
            <person name="Haselkorn R."/>
        </authorList>
    </citation>
    <scope>NUCLEOTIDE SEQUENCE</scope>
    <source>
        <strain>SB1003</strain>
    </source>
</reference>
<evidence type="ECO:0008006" key="5">
    <source>
        <dbReference type="Google" id="ProtNLM"/>
    </source>
</evidence>
<dbReference type="EMBL" id="CP001313">
    <property type="protein sequence ID" value="ADE87396.1"/>
    <property type="molecule type" value="Genomic_DNA"/>
</dbReference>
<protein>
    <recommendedName>
        <fullName evidence="5">DUF1778 domain-containing protein</fullName>
    </recommendedName>
</protein>
<dbReference type="InterPro" id="IPR010985">
    <property type="entry name" value="Ribbon_hlx_hlx"/>
</dbReference>
<dbReference type="PANTHER" id="PTHR35401:SF2">
    <property type="entry name" value="ABC-TYPE TRANSPORT SYSTEM"/>
    <property type="match status" value="1"/>
</dbReference>
<reference evidence="3 4" key="2">
    <citation type="journal article" date="2010" name="J. Bacteriol.">
        <title>Complete genome sequence of the photosynthetic purple nonsulfur bacterium Rhodobacter capsulatus SB 1003.</title>
        <authorList>
            <person name="Strnad H."/>
            <person name="Lapidus A."/>
            <person name="Paces J."/>
            <person name="Ulbrich P."/>
            <person name="Vlcek C."/>
            <person name="Paces V."/>
            <person name="Haselkorn R."/>
        </authorList>
    </citation>
    <scope>NUCLEOTIDE SEQUENCE [LARGE SCALE GENOMIC DNA]</scope>
    <source>
        <strain evidence="4">ATCC BAA-309 / NBRC 16581 / SB1003</strain>
        <plasmid evidence="3 4">pRCB133</plasmid>
    </source>
</reference>
<dbReference type="InterPro" id="IPR014795">
    <property type="entry name" value="TacA_1-like"/>
</dbReference>
<geneLocation type="plasmid" evidence="3 4">
    <name>pRCB133</name>
</geneLocation>
<comment type="similarity">
    <text evidence="2">Belongs to the TacA antitoxin family.</text>
</comment>
<evidence type="ECO:0000313" key="4">
    <source>
        <dbReference type="Proteomes" id="UP000002361"/>
    </source>
</evidence>
<dbReference type="GeneID" id="31492443"/>
<evidence type="ECO:0000256" key="1">
    <source>
        <dbReference type="ARBA" id="ARBA00022649"/>
    </source>
</evidence>
<evidence type="ECO:0000313" key="3">
    <source>
        <dbReference type="EMBL" id="ADE87396.1"/>
    </source>
</evidence>
<dbReference type="KEGG" id="rcp:RCAP_rcp00141"/>
<dbReference type="GO" id="GO:0006355">
    <property type="term" value="P:regulation of DNA-templated transcription"/>
    <property type="evidence" value="ECO:0007669"/>
    <property type="project" value="InterPro"/>
</dbReference>
<dbReference type="AlphaFoldDB" id="D5AVR1"/>
<name>D5AVR1_RHOCB</name>
<accession>D5AVR1</accession>
<keyword evidence="4" id="KW-1185">Reference proteome</keyword>